<feature type="transmembrane region" description="Helical" evidence="1">
    <location>
        <begin position="6"/>
        <end position="23"/>
    </location>
</feature>
<keyword evidence="1" id="KW-1133">Transmembrane helix</keyword>
<evidence type="ECO:0000256" key="1">
    <source>
        <dbReference type="SAM" id="Phobius"/>
    </source>
</evidence>
<organism evidence="2">
    <name type="scientific">Phage sp. ctesc4</name>
    <dbReference type="NCBI Taxonomy" id="2828008"/>
    <lineage>
        <taxon>Viruses</taxon>
    </lineage>
</organism>
<name>A0A8S5TCS5_9VIRU</name>
<proteinExistence type="predicted"/>
<reference evidence="2" key="1">
    <citation type="journal article" date="2021" name="Proc. Natl. Acad. Sci. U.S.A.">
        <title>A Catalog of Tens of Thousands of Viruses from Human Metagenomes Reveals Hidden Associations with Chronic Diseases.</title>
        <authorList>
            <person name="Tisza M.J."/>
            <person name="Buck C.B."/>
        </authorList>
    </citation>
    <scope>NUCLEOTIDE SEQUENCE</scope>
    <source>
        <strain evidence="2">Ctesc4</strain>
    </source>
</reference>
<evidence type="ECO:0000313" key="2">
    <source>
        <dbReference type="EMBL" id="DAF61101.1"/>
    </source>
</evidence>
<feature type="transmembrane region" description="Helical" evidence="1">
    <location>
        <begin position="30"/>
        <end position="48"/>
    </location>
</feature>
<sequence>MENDVATFMQVLEVLLALLFWLLSFLRIGLLGVVIIGPIVLATMAFLAKHPNANLFDNHKQD</sequence>
<protein>
    <submittedName>
        <fullName evidence="2">Uncharacterized protein</fullName>
    </submittedName>
</protein>
<accession>A0A8S5TCS5</accession>
<dbReference type="EMBL" id="BK032802">
    <property type="protein sequence ID" value="DAF61101.1"/>
    <property type="molecule type" value="Genomic_DNA"/>
</dbReference>
<keyword evidence="1" id="KW-0472">Membrane</keyword>
<keyword evidence="1" id="KW-0812">Transmembrane</keyword>